<dbReference type="SUPFAM" id="SSF52743">
    <property type="entry name" value="Subtilisin-like"/>
    <property type="match status" value="1"/>
</dbReference>
<reference evidence="10" key="1">
    <citation type="submission" date="2021-04" db="EMBL/GenBank/DDBJ databases">
        <title>Genome seq and assembly of Bacillus sp.</title>
        <authorList>
            <person name="Chhetri G."/>
        </authorList>
    </citation>
    <scope>NUCLEOTIDE SEQUENCE</scope>
    <source>
        <strain evidence="10">RG28</strain>
    </source>
</reference>
<organism evidence="10 11">
    <name type="scientific">Gottfriedia endophytica</name>
    <dbReference type="NCBI Taxonomy" id="2820819"/>
    <lineage>
        <taxon>Bacteria</taxon>
        <taxon>Bacillati</taxon>
        <taxon>Bacillota</taxon>
        <taxon>Bacilli</taxon>
        <taxon>Bacillales</taxon>
        <taxon>Bacillaceae</taxon>
        <taxon>Gottfriedia</taxon>
    </lineage>
</organism>
<comment type="caution">
    <text evidence="10">The sequence shown here is derived from an EMBL/GenBank/DDBJ whole genome shotgun (WGS) entry which is preliminary data.</text>
</comment>
<protein>
    <submittedName>
        <fullName evidence="10">Peptidase S53</fullName>
    </submittedName>
</protein>
<keyword evidence="8" id="KW-0732">Signal</keyword>
<dbReference type="GO" id="GO:0004252">
    <property type="term" value="F:serine-type endopeptidase activity"/>
    <property type="evidence" value="ECO:0007669"/>
    <property type="project" value="InterPro"/>
</dbReference>
<dbReference type="CDD" id="cd04056">
    <property type="entry name" value="Peptidases_S53"/>
    <property type="match status" value="1"/>
</dbReference>
<feature type="domain" description="Peptidase S53" evidence="9">
    <location>
        <begin position="209"/>
        <end position="627"/>
    </location>
</feature>
<dbReference type="PANTHER" id="PTHR14218">
    <property type="entry name" value="PROTEASE S8 TRIPEPTIDYL PEPTIDASE I CLN2"/>
    <property type="match status" value="1"/>
</dbReference>
<evidence type="ECO:0000256" key="7">
    <source>
        <dbReference type="ARBA" id="ARBA00023145"/>
    </source>
</evidence>
<dbReference type="InterPro" id="IPR050819">
    <property type="entry name" value="Tripeptidyl-peptidase_I"/>
</dbReference>
<dbReference type="Proteomes" id="UP000682134">
    <property type="component" value="Unassembled WGS sequence"/>
</dbReference>
<evidence type="ECO:0000256" key="5">
    <source>
        <dbReference type="ARBA" id="ARBA00022825"/>
    </source>
</evidence>
<evidence type="ECO:0000256" key="1">
    <source>
        <dbReference type="ARBA" id="ARBA00001913"/>
    </source>
</evidence>
<evidence type="ECO:0000259" key="9">
    <source>
        <dbReference type="PROSITE" id="PS51695"/>
    </source>
</evidence>
<keyword evidence="7" id="KW-0865">Zymogen</keyword>
<dbReference type="GO" id="GO:0006508">
    <property type="term" value="P:proteolysis"/>
    <property type="evidence" value="ECO:0007669"/>
    <property type="project" value="UniProtKB-KW"/>
</dbReference>
<dbReference type="SMART" id="SM00944">
    <property type="entry name" value="Pro-kuma_activ"/>
    <property type="match status" value="1"/>
</dbReference>
<dbReference type="InterPro" id="IPR015366">
    <property type="entry name" value="S53_propep"/>
</dbReference>
<name>A0A940SJS2_9BACI</name>
<evidence type="ECO:0000256" key="8">
    <source>
        <dbReference type="SAM" id="SignalP"/>
    </source>
</evidence>
<keyword evidence="6" id="KW-0106">Calcium</keyword>
<dbReference type="EMBL" id="JAGIYQ010000005">
    <property type="protein sequence ID" value="MBP0725209.1"/>
    <property type="molecule type" value="Genomic_DNA"/>
</dbReference>
<feature type="signal peptide" evidence="8">
    <location>
        <begin position="1"/>
        <end position="20"/>
    </location>
</feature>
<dbReference type="PANTHER" id="PTHR14218:SF15">
    <property type="entry name" value="TRIPEPTIDYL-PEPTIDASE 1"/>
    <property type="match status" value="1"/>
</dbReference>
<dbReference type="InterPro" id="IPR036852">
    <property type="entry name" value="Peptidase_S8/S53_dom_sf"/>
</dbReference>
<keyword evidence="4" id="KW-0378">Hydrolase</keyword>
<evidence type="ECO:0000256" key="3">
    <source>
        <dbReference type="ARBA" id="ARBA00022723"/>
    </source>
</evidence>
<dbReference type="Pfam" id="PF09286">
    <property type="entry name" value="Pro-kuma_activ"/>
    <property type="match status" value="1"/>
</dbReference>
<accession>A0A940SJS2</accession>
<evidence type="ECO:0000313" key="11">
    <source>
        <dbReference type="Proteomes" id="UP000682134"/>
    </source>
</evidence>
<dbReference type="RefSeq" id="WP_209404542.1">
    <property type="nucleotide sequence ID" value="NZ_JAGIYQ010000005.1"/>
</dbReference>
<dbReference type="InterPro" id="IPR030400">
    <property type="entry name" value="Sedolisin_dom"/>
</dbReference>
<keyword evidence="5" id="KW-0720">Serine protease</keyword>
<dbReference type="CDD" id="cd11377">
    <property type="entry name" value="Pro-peptidase_S53"/>
    <property type="match status" value="1"/>
</dbReference>
<dbReference type="GO" id="GO:0046872">
    <property type="term" value="F:metal ion binding"/>
    <property type="evidence" value="ECO:0007669"/>
    <property type="project" value="UniProtKB-KW"/>
</dbReference>
<keyword evidence="2" id="KW-0645">Protease</keyword>
<evidence type="ECO:0000256" key="4">
    <source>
        <dbReference type="ARBA" id="ARBA00022801"/>
    </source>
</evidence>
<proteinExistence type="predicted"/>
<gene>
    <name evidence="10" type="ORF">J5Y03_08385</name>
</gene>
<evidence type="ECO:0000313" key="10">
    <source>
        <dbReference type="EMBL" id="MBP0725209.1"/>
    </source>
</evidence>
<dbReference type="AlphaFoldDB" id="A0A940SJS2"/>
<comment type="cofactor">
    <cofactor evidence="1">
        <name>Ca(2+)</name>
        <dbReference type="ChEBI" id="CHEBI:29108"/>
    </cofactor>
</comment>
<feature type="chain" id="PRO_5039193234" evidence="8">
    <location>
        <begin position="21"/>
        <end position="629"/>
    </location>
</feature>
<dbReference type="Gene3D" id="3.40.50.200">
    <property type="entry name" value="Peptidase S8/S53 domain"/>
    <property type="match status" value="1"/>
</dbReference>
<keyword evidence="11" id="KW-1185">Reference proteome</keyword>
<dbReference type="PROSITE" id="PS51695">
    <property type="entry name" value="SEDOLISIN"/>
    <property type="match status" value="1"/>
</dbReference>
<dbReference type="SUPFAM" id="SSF54897">
    <property type="entry name" value="Protease propeptides/inhibitors"/>
    <property type="match status" value="1"/>
</dbReference>
<dbReference type="GO" id="GO:0008240">
    <property type="term" value="F:tripeptidyl-peptidase activity"/>
    <property type="evidence" value="ECO:0007669"/>
    <property type="project" value="TreeGrafter"/>
</dbReference>
<dbReference type="InterPro" id="IPR000209">
    <property type="entry name" value="Peptidase_S8/S53_dom"/>
</dbReference>
<evidence type="ECO:0000256" key="6">
    <source>
        <dbReference type="ARBA" id="ARBA00022837"/>
    </source>
</evidence>
<dbReference type="Pfam" id="PF00082">
    <property type="entry name" value="Peptidase_S8"/>
    <property type="match status" value="1"/>
</dbReference>
<sequence length="629" mass="67910">MKNWKNNLLTVAAASSLLFAGTPSLKVAAEKNQVVPQGTGAAILQGTNYFGDMDPNEVVTVDFVMKLQNKDDLEKYIKETVTPNSPHFRKYLNVNEFKAKFSPSTSFINSVTSFLKSYGITTNVHPNNLIITATGTVAQLNNALNIELQHASYKGKKIHATKKKPELPKKIANNILCILGLNNYSNLESRAVKQPVALDPNDVPKGPLSLLPKDLQNHYNVTPLYQKGATGAGQTIGIVTLAEFNPDDAYKFWDNVGIPTKPNRINVSDVDGGSGFNGYDETTLDVEQSGAIAPQADIHVYVGPNTDTGFIDAFSKSINDNEAKQISVSWGQSELSIDSYVQQQLEAPEYEESFNQLFMQAAAQGISMFASAGDAGAYDETRGENPVYKLTTDFPASSPFITAAGGTTLPFQFHSSSTGIDVKVSEERAWGWDYLHDYFTARNRPDAFLFSGGGGGFSSYFSTPDYQKGVSGVNTFSAVDEWNISSDLSNATFKQPTNVSGVGTGRNVPDLSMAADPYTGYAVYFSDPGQPGTNAGFATYGGTSFVAPQLNGLSALINSADNTQVGFWNPQIYRFAGQASSPFTPLNKQGADNDNLFYTGTPGTIYNQATGLGIPDVTKLAEQFKPVKK</sequence>
<keyword evidence="3" id="KW-0479">Metal-binding</keyword>
<evidence type="ECO:0000256" key="2">
    <source>
        <dbReference type="ARBA" id="ARBA00022670"/>
    </source>
</evidence>